<dbReference type="CDD" id="cd08417">
    <property type="entry name" value="PBP2_Nitroaromatics_like"/>
    <property type="match status" value="1"/>
</dbReference>
<dbReference type="Pfam" id="PF03466">
    <property type="entry name" value="LysR_substrate"/>
    <property type="match status" value="1"/>
</dbReference>
<dbReference type="PRINTS" id="PR00039">
    <property type="entry name" value="HTHLYSR"/>
</dbReference>
<keyword evidence="7" id="KW-1185">Reference proteome</keyword>
<comment type="similarity">
    <text evidence="1">Belongs to the LysR transcriptional regulatory family.</text>
</comment>
<dbReference type="Gene3D" id="1.10.10.10">
    <property type="entry name" value="Winged helix-like DNA-binding domain superfamily/Winged helix DNA-binding domain"/>
    <property type="match status" value="1"/>
</dbReference>
<accession>A0ABV3P654</accession>
<dbReference type="InterPro" id="IPR036388">
    <property type="entry name" value="WH-like_DNA-bd_sf"/>
</dbReference>
<protein>
    <submittedName>
        <fullName evidence="6">LysR family transcriptional regulator</fullName>
    </submittedName>
</protein>
<dbReference type="PROSITE" id="PS50931">
    <property type="entry name" value="HTH_LYSR"/>
    <property type="match status" value="1"/>
</dbReference>
<organism evidence="6 7">
    <name type="scientific">Kineococcus endophyticus</name>
    <dbReference type="NCBI Taxonomy" id="1181883"/>
    <lineage>
        <taxon>Bacteria</taxon>
        <taxon>Bacillati</taxon>
        <taxon>Actinomycetota</taxon>
        <taxon>Actinomycetes</taxon>
        <taxon>Kineosporiales</taxon>
        <taxon>Kineosporiaceae</taxon>
        <taxon>Kineococcus</taxon>
    </lineage>
</organism>
<evidence type="ECO:0000256" key="3">
    <source>
        <dbReference type="ARBA" id="ARBA00023125"/>
    </source>
</evidence>
<dbReference type="Gene3D" id="3.40.190.10">
    <property type="entry name" value="Periplasmic binding protein-like II"/>
    <property type="match status" value="2"/>
</dbReference>
<dbReference type="SUPFAM" id="SSF53850">
    <property type="entry name" value="Periplasmic binding protein-like II"/>
    <property type="match status" value="1"/>
</dbReference>
<dbReference type="InterPro" id="IPR005119">
    <property type="entry name" value="LysR_subst-bd"/>
</dbReference>
<dbReference type="PANTHER" id="PTHR30118:SF15">
    <property type="entry name" value="TRANSCRIPTIONAL REGULATORY PROTEIN"/>
    <property type="match status" value="1"/>
</dbReference>
<dbReference type="InterPro" id="IPR037402">
    <property type="entry name" value="YidZ_PBP2"/>
</dbReference>
<evidence type="ECO:0000313" key="7">
    <source>
        <dbReference type="Proteomes" id="UP001555826"/>
    </source>
</evidence>
<dbReference type="PANTHER" id="PTHR30118">
    <property type="entry name" value="HTH-TYPE TRANSCRIPTIONAL REGULATOR LEUO-RELATED"/>
    <property type="match status" value="1"/>
</dbReference>
<keyword evidence="3" id="KW-0238">DNA-binding</keyword>
<keyword evidence="4" id="KW-0804">Transcription</keyword>
<evidence type="ECO:0000259" key="5">
    <source>
        <dbReference type="PROSITE" id="PS50931"/>
    </source>
</evidence>
<evidence type="ECO:0000256" key="2">
    <source>
        <dbReference type="ARBA" id="ARBA00023015"/>
    </source>
</evidence>
<reference evidence="6 7" key="1">
    <citation type="submission" date="2024-07" db="EMBL/GenBank/DDBJ databases">
        <authorList>
            <person name="Thanompreechachai J."/>
            <person name="Duangmal K."/>
        </authorList>
    </citation>
    <scope>NUCLEOTIDE SEQUENCE [LARGE SCALE GENOMIC DNA]</scope>
    <source>
        <strain evidence="6 7">KCTC 19886</strain>
    </source>
</reference>
<gene>
    <name evidence="6" type="ORF">AB1207_10185</name>
</gene>
<dbReference type="Proteomes" id="UP001555826">
    <property type="component" value="Unassembled WGS sequence"/>
</dbReference>
<name>A0ABV3P654_9ACTN</name>
<feature type="domain" description="HTH lysR-type" evidence="5">
    <location>
        <begin position="7"/>
        <end position="64"/>
    </location>
</feature>
<dbReference type="SUPFAM" id="SSF46785">
    <property type="entry name" value="Winged helix' DNA-binding domain"/>
    <property type="match status" value="1"/>
</dbReference>
<evidence type="ECO:0000313" key="6">
    <source>
        <dbReference type="EMBL" id="MEW9265115.1"/>
    </source>
</evidence>
<proteinExistence type="inferred from homology"/>
<dbReference type="RefSeq" id="WP_367638038.1">
    <property type="nucleotide sequence ID" value="NZ_JBFNQN010000006.1"/>
</dbReference>
<keyword evidence="2" id="KW-0805">Transcription regulation</keyword>
<dbReference type="Pfam" id="PF00126">
    <property type="entry name" value="HTH_1"/>
    <property type="match status" value="1"/>
</dbReference>
<dbReference type="InterPro" id="IPR036390">
    <property type="entry name" value="WH_DNA-bd_sf"/>
</dbReference>
<evidence type="ECO:0000256" key="1">
    <source>
        <dbReference type="ARBA" id="ARBA00009437"/>
    </source>
</evidence>
<sequence length="321" mass="35069">MVNLLNTDLNLLVPLDALLTERNVTRAGARIGVSQPAMSAALGRLRRQFGDELLVRVGSRYELTPLAEELGSRVRDVLRLAEETLHPTPGFDPASSTREFTVISSDYAVAVLFPLVMARLRAEAPDVKVRVVSVDATAIESPQTVLRSADLLFTPRGQTSGIASTDLFTDHWVCVSGTPRLGGRLDEDGLRRSRWARAFADHGGTAADRRVDELVVGARVDLVVDSLALLPTAIGGTDLLALVPHRMLRHAEALTTVHRIDVPLPRTFLREAAWWHPSWQDDAGHRWFRRLVREAARGLPADPFADPLADPVATADLVATA</sequence>
<dbReference type="InterPro" id="IPR050389">
    <property type="entry name" value="LysR-type_TF"/>
</dbReference>
<comment type="caution">
    <text evidence="6">The sequence shown here is derived from an EMBL/GenBank/DDBJ whole genome shotgun (WGS) entry which is preliminary data.</text>
</comment>
<evidence type="ECO:0000256" key="4">
    <source>
        <dbReference type="ARBA" id="ARBA00023163"/>
    </source>
</evidence>
<dbReference type="EMBL" id="JBFNQN010000006">
    <property type="protein sequence ID" value="MEW9265115.1"/>
    <property type="molecule type" value="Genomic_DNA"/>
</dbReference>
<dbReference type="InterPro" id="IPR000847">
    <property type="entry name" value="LysR_HTH_N"/>
</dbReference>